<dbReference type="InterPro" id="IPR019243">
    <property type="entry name" value="DUF2202"/>
</dbReference>
<dbReference type="EMBL" id="AP012051">
    <property type="protein sequence ID" value="BAL80313.1"/>
    <property type="molecule type" value="Genomic_DNA"/>
</dbReference>
<dbReference type="SUPFAM" id="SSF47240">
    <property type="entry name" value="Ferritin-like"/>
    <property type="match status" value="1"/>
</dbReference>
<organism evidence="2 3">
    <name type="scientific">Caldisericum exile (strain DSM 21853 / NBRC 104410 / AZM16c01)</name>
    <dbReference type="NCBI Taxonomy" id="511051"/>
    <lineage>
        <taxon>Bacteria</taxon>
        <taxon>Pseudomonadati</taxon>
        <taxon>Caldisericota/Cryosericota group</taxon>
        <taxon>Caldisericota</taxon>
        <taxon>Caldisericia</taxon>
        <taxon>Caldisericales</taxon>
        <taxon>Caldisericaceae</taxon>
        <taxon>Caldisericum</taxon>
    </lineage>
</organism>
<accession>A0A7U6JEC5</accession>
<gene>
    <name evidence="2" type="ordered locus">CSE_01870</name>
</gene>
<evidence type="ECO:0000313" key="2">
    <source>
        <dbReference type="EMBL" id="BAL80313.1"/>
    </source>
</evidence>
<dbReference type="Pfam" id="PF09968">
    <property type="entry name" value="DUF2202"/>
    <property type="match status" value="1"/>
</dbReference>
<dbReference type="Gene3D" id="1.20.1260.10">
    <property type="match status" value="1"/>
</dbReference>
<dbReference type="InterPro" id="IPR009078">
    <property type="entry name" value="Ferritin-like_SF"/>
</dbReference>
<sequence length="178" mass="19340">MKKTLLAIGSIILAIGIIFTGCSSANLGSIGSVTNNPTDNPTQVVVSPSTTTTSDLANIEKDGLLYMVEEEKLARDVYGYLYNLWGLTTFKNIQSAEQTHMDEVLSLIDKYGLTAPSTLDEPGVFTDPHLQELYKTLTEQGSKSLVDALKVGALIEETDIIDLKLISKLILTTQITMI</sequence>
<dbReference type="KEGG" id="cex:CSE_01870"/>
<dbReference type="Proteomes" id="UP000004793">
    <property type="component" value="Chromosome"/>
</dbReference>
<dbReference type="AlphaFoldDB" id="A0A7U6JEC5"/>
<reference evidence="2 3" key="1">
    <citation type="submission" date="2011-01" db="EMBL/GenBank/DDBJ databases">
        <title>Whole genome sequence of Caldisericum exile AZM16c01.</title>
        <authorList>
            <person name="Narita-Yamada S."/>
            <person name="Kawakoshi A."/>
            <person name="Nakamura S."/>
            <person name="Sasagawa M."/>
            <person name="Fukada J."/>
            <person name="Sekine M."/>
            <person name="Kato Y."/>
            <person name="Fukai R."/>
            <person name="Sasaki K."/>
            <person name="Hanamaki A."/>
            <person name="Narita H."/>
            <person name="Konno Y."/>
            <person name="Mori K."/>
            <person name="Yamazaki S."/>
            <person name="Suzuki K."/>
            <person name="Fujita N."/>
        </authorList>
    </citation>
    <scope>NUCLEOTIDE SEQUENCE [LARGE SCALE GENOMIC DNA]</scope>
    <source>
        <strain evidence="3">DSM 21853 / NBRC 104410 / AZM16c01</strain>
    </source>
</reference>
<keyword evidence="3" id="KW-1185">Reference proteome</keyword>
<evidence type="ECO:0000259" key="1">
    <source>
        <dbReference type="Pfam" id="PF09968"/>
    </source>
</evidence>
<dbReference type="CDD" id="cd01048">
    <property type="entry name" value="Ferritin_like_AB2"/>
    <property type="match status" value="1"/>
</dbReference>
<protein>
    <recommendedName>
        <fullName evidence="1">DUF2202 domain-containing protein</fullName>
    </recommendedName>
</protein>
<feature type="domain" description="DUF2202" evidence="1">
    <location>
        <begin position="60"/>
        <end position="168"/>
    </location>
</feature>
<name>A0A7U6JEC5_CALEA</name>
<evidence type="ECO:0000313" key="3">
    <source>
        <dbReference type="Proteomes" id="UP000004793"/>
    </source>
</evidence>
<dbReference type="RefSeq" id="WP_014452720.1">
    <property type="nucleotide sequence ID" value="NC_017096.1"/>
</dbReference>
<proteinExistence type="predicted"/>
<dbReference type="InterPro" id="IPR012347">
    <property type="entry name" value="Ferritin-like"/>
</dbReference>
<dbReference type="PROSITE" id="PS51257">
    <property type="entry name" value="PROKAR_LIPOPROTEIN"/>
    <property type="match status" value="1"/>
</dbReference>